<keyword evidence="3" id="KW-1185">Reference proteome</keyword>
<evidence type="ECO:0000313" key="2">
    <source>
        <dbReference type="EMBL" id="KAJ7090371.1"/>
    </source>
</evidence>
<evidence type="ECO:0000256" key="1">
    <source>
        <dbReference type="SAM" id="MobiDB-lite"/>
    </source>
</evidence>
<feature type="compositionally biased region" description="Polar residues" evidence="1">
    <location>
        <begin position="218"/>
        <end position="231"/>
    </location>
</feature>
<dbReference type="Proteomes" id="UP001222325">
    <property type="component" value="Unassembled WGS sequence"/>
</dbReference>
<evidence type="ECO:0000313" key="3">
    <source>
        <dbReference type="Proteomes" id="UP001222325"/>
    </source>
</evidence>
<sequence length="314" mass="33148">MLAAHRPPSILLPSQPSTNSLDSTSSSSSDAASSASSHTSADAGTTPTMHKPRRIHFAPLPDPRRTDDDDDDTDNDLKSSDLPPPPQVCAPPPPAAPPPYASPARAHASLPAAPPSAFHAPTKSSTWPKPKSLLRPFRRGNGTPMSSSDSLTPTPSLIPEDAKWGVSLARWSSSGSTTGSPLVRTQSQSSTASGSAGKRRGRTLLSGFTKFKEDATAKRTNSVPPTNNPFATPSFGGKRGTRMLNGRVYGSRNANASPRPRSFTVGPSRSHIPHFRLAFVLSSPFIYIHPNLISLGPIHPSIHPSIHLSSSICS</sequence>
<feature type="compositionally biased region" description="Low complexity" evidence="1">
    <location>
        <begin position="185"/>
        <end position="196"/>
    </location>
</feature>
<feature type="compositionally biased region" description="Low complexity" evidence="1">
    <location>
        <begin position="17"/>
        <end position="46"/>
    </location>
</feature>
<feature type="region of interest" description="Disordered" evidence="1">
    <location>
        <begin position="171"/>
        <end position="239"/>
    </location>
</feature>
<accession>A0AAD6U9J8</accession>
<dbReference type="EMBL" id="JARJCN010000022">
    <property type="protein sequence ID" value="KAJ7090371.1"/>
    <property type="molecule type" value="Genomic_DNA"/>
</dbReference>
<proteinExistence type="predicted"/>
<feature type="compositionally biased region" description="Polar residues" evidence="1">
    <location>
        <begin position="171"/>
        <end position="184"/>
    </location>
</feature>
<gene>
    <name evidence="2" type="ORF">B0H15DRAFT_262080</name>
</gene>
<protein>
    <submittedName>
        <fullName evidence="2">Uncharacterized protein</fullName>
    </submittedName>
</protein>
<name>A0AAD6U9J8_9AGAR</name>
<organism evidence="2 3">
    <name type="scientific">Mycena belliarum</name>
    <dbReference type="NCBI Taxonomy" id="1033014"/>
    <lineage>
        <taxon>Eukaryota</taxon>
        <taxon>Fungi</taxon>
        <taxon>Dikarya</taxon>
        <taxon>Basidiomycota</taxon>
        <taxon>Agaricomycotina</taxon>
        <taxon>Agaricomycetes</taxon>
        <taxon>Agaricomycetidae</taxon>
        <taxon>Agaricales</taxon>
        <taxon>Marasmiineae</taxon>
        <taxon>Mycenaceae</taxon>
        <taxon>Mycena</taxon>
    </lineage>
</organism>
<comment type="caution">
    <text evidence="2">The sequence shown here is derived from an EMBL/GenBank/DDBJ whole genome shotgun (WGS) entry which is preliminary data.</text>
</comment>
<reference evidence="2" key="1">
    <citation type="submission" date="2023-03" db="EMBL/GenBank/DDBJ databases">
        <title>Massive genome expansion in bonnet fungi (Mycena s.s.) driven by repeated elements and novel gene families across ecological guilds.</title>
        <authorList>
            <consortium name="Lawrence Berkeley National Laboratory"/>
            <person name="Harder C.B."/>
            <person name="Miyauchi S."/>
            <person name="Viragh M."/>
            <person name="Kuo A."/>
            <person name="Thoen E."/>
            <person name="Andreopoulos B."/>
            <person name="Lu D."/>
            <person name="Skrede I."/>
            <person name="Drula E."/>
            <person name="Henrissat B."/>
            <person name="Morin E."/>
            <person name="Kohler A."/>
            <person name="Barry K."/>
            <person name="LaButti K."/>
            <person name="Morin E."/>
            <person name="Salamov A."/>
            <person name="Lipzen A."/>
            <person name="Mereny Z."/>
            <person name="Hegedus B."/>
            <person name="Baldrian P."/>
            <person name="Stursova M."/>
            <person name="Weitz H."/>
            <person name="Taylor A."/>
            <person name="Grigoriev I.V."/>
            <person name="Nagy L.G."/>
            <person name="Martin F."/>
            <person name="Kauserud H."/>
        </authorList>
    </citation>
    <scope>NUCLEOTIDE SEQUENCE</scope>
    <source>
        <strain evidence="2">CBHHK173m</strain>
    </source>
</reference>
<feature type="compositionally biased region" description="Low complexity" evidence="1">
    <location>
        <begin position="143"/>
        <end position="155"/>
    </location>
</feature>
<feature type="region of interest" description="Disordered" evidence="1">
    <location>
        <begin position="1"/>
        <end position="158"/>
    </location>
</feature>
<feature type="compositionally biased region" description="Pro residues" evidence="1">
    <location>
        <begin position="82"/>
        <end position="101"/>
    </location>
</feature>
<feature type="compositionally biased region" description="Low complexity" evidence="1">
    <location>
        <begin position="102"/>
        <end position="121"/>
    </location>
</feature>
<dbReference type="AlphaFoldDB" id="A0AAD6U9J8"/>